<dbReference type="RefSeq" id="WP_203746759.1">
    <property type="nucleotide sequence ID" value="NZ_BAAAUC010000046.1"/>
</dbReference>
<keyword evidence="2" id="KW-1003">Cell membrane</keyword>
<keyword evidence="3 7" id="KW-0812">Transmembrane</keyword>
<evidence type="ECO:0000256" key="6">
    <source>
        <dbReference type="SAM" id="MobiDB-lite"/>
    </source>
</evidence>
<keyword evidence="4 7" id="KW-1133">Transmembrane helix</keyword>
<name>A0A919ILJ0_9ACTN</name>
<dbReference type="Proteomes" id="UP000619479">
    <property type="component" value="Unassembled WGS sequence"/>
</dbReference>
<comment type="subcellular location">
    <subcellularLocation>
        <location evidence="1">Cell membrane</location>
        <topology evidence="1">Multi-pass membrane protein</topology>
    </subcellularLocation>
</comment>
<evidence type="ECO:0000256" key="5">
    <source>
        <dbReference type="ARBA" id="ARBA00023136"/>
    </source>
</evidence>
<evidence type="ECO:0000259" key="8">
    <source>
        <dbReference type="Pfam" id="PF13396"/>
    </source>
</evidence>
<keyword evidence="10" id="KW-1185">Reference proteome</keyword>
<evidence type="ECO:0000313" key="10">
    <source>
        <dbReference type="Proteomes" id="UP000619479"/>
    </source>
</evidence>
<dbReference type="AlphaFoldDB" id="A0A919ILJ0"/>
<reference evidence="9" key="1">
    <citation type="submission" date="2021-01" db="EMBL/GenBank/DDBJ databases">
        <title>Whole genome shotgun sequence of Actinoplanes cyaneus NBRC 14990.</title>
        <authorList>
            <person name="Komaki H."/>
            <person name="Tamura T."/>
        </authorList>
    </citation>
    <scope>NUCLEOTIDE SEQUENCE</scope>
    <source>
        <strain evidence="9">NBRC 14990</strain>
    </source>
</reference>
<feature type="compositionally biased region" description="Basic and acidic residues" evidence="6">
    <location>
        <begin position="78"/>
        <end position="163"/>
    </location>
</feature>
<sequence>MVRLFIVLAAVALVLLILALIGSLSAERVRALPRALWVLVVVLVPLAGPIAYFLWGRPADGSARRPAPRPSSPDDDPDFLRSMDTEQSRRDRELLAQLEHELRRHDEPPAPPRPRPDDKPPAPPRLRPDDKPPVLRPADEVRPADDKPQARDDKPQARDEDRG</sequence>
<accession>A0A919ILJ0</accession>
<feature type="region of interest" description="Disordered" evidence="6">
    <location>
        <begin position="59"/>
        <end position="163"/>
    </location>
</feature>
<dbReference type="InterPro" id="IPR027379">
    <property type="entry name" value="CLS_N"/>
</dbReference>
<evidence type="ECO:0000256" key="7">
    <source>
        <dbReference type="SAM" id="Phobius"/>
    </source>
</evidence>
<feature type="transmembrane region" description="Helical" evidence="7">
    <location>
        <begin position="36"/>
        <end position="55"/>
    </location>
</feature>
<dbReference type="Pfam" id="PF13396">
    <property type="entry name" value="PLDc_N"/>
    <property type="match status" value="1"/>
</dbReference>
<organism evidence="9 10">
    <name type="scientific">Actinoplanes cyaneus</name>
    <dbReference type="NCBI Taxonomy" id="52696"/>
    <lineage>
        <taxon>Bacteria</taxon>
        <taxon>Bacillati</taxon>
        <taxon>Actinomycetota</taxon>
        <taxon>Actinomycetes</taxon>
        <taxon>Micromonosporales</taxon>
        <taxon>Micromonosporaceae</taxon>
        <taxon>Actinoplanes</taxon>
    </lineage>
</organism>
<dbReference type="GO" id="GO:0005886">
    <property type="term" value="C:plasma membrane"/>
    <property type="evidence" value="ECO:0007669"/>
    <property type="project" value="UniProtKB-SubCell"/>
</dbReference>
<protein>
    <recommendedName>
        <fullName evidence="8">Cardiolipin synthase N-terminal domain-containing protein</fullName>
    </recommendedName>
</protein>
<comment type="caution">
    <text evidence="9">The sequence shown here is derived from an EMBL/GenBank/DDBJ whole genome shotgun (WGS) entry which is preliminary data.</text>
</comment>
<evidence type="ECO:0000256" key="2">
    <source>
        <dbReference type="ARBA" id="ARBA00022475"/>
    </source>
</evidence>
<feature type="domain" description="Cardiolipin synthase N-terminal" evidence="8">
    <location>
        <begin position="12"/>
        <end position="57"/>
    </location>
</feature>
<evidence type="ECO:0000256" key="4">
    <source>
        <dbReference type="ARBA" id="ARBA00022989"/>
    </source>
</evidence>
<evidence type="ECO:0000256" key="1">
    <source>
        <dbReference type="ARBA" id="ARBA00004651"/>
    </source>
</evidence>
<dbReference type="EMBL" id="BOMH01000044">
    <property type="protein sequence ID" value="GID68114.1"/>
    <property type="molecule type" value="Genomic_DNA"/>
</dbReference>
<evidence type="ECO:0000256" key="3">
    <source>
        <dbReference type="ARBA" id="ARBA00022692"/>
    </source>
</evidence>
<evidence type="ECO:0000313" key="9">
    <source>
        <dbReference type="EMBL" id="GID68114.1"/>
    </source>
</evidence>
<gene>
    <name evidence="9" type="ORF">Acy02nite_59950</name>
</gene>
<proteinExistence type="predicted"/>
<keyword evidence="5 7" id="KW-0472">Membrane</keyword>